<evidence type="ECO:0000259" key="6">
    <source>
        <dbReference type="PROSITE" id="PS50095"/>
    </source>
</evidence>
<reference evidence="8 9" key="1">
    <citation type="journal article" date="2022" name="Nat. Ecol. Evol.">
        <title>A masculinizing supergene underlies an exaggerated male reproductive morph in a spider.</title>
        <authorList>
            <person name="Hendrickx F."/>
            <person name="De Corte Z."/>
            <person name="Sonet G."/>
            <person name="Van Belleghem S.M."/>
            <person name="Kostlbacher S."/>
            <person name="Vangestel C."/>
        </authorList>
    </citation>
    <scope>NUCLEOTIDE SEQUENCE [LARGE SCALE GENOMIC DNA]</scope>
    <source>
        <strain evidence="8">W744_W776</strain>
    </source>
</reference>
<dbReference type="GO" id="GO:0034440">
    <property type="term" value="P:lipid oxidation"/>
    <property type="evidence" value="ECO:0007669"/>
    <property type="project" value="InterPro"/>
</dbReference>
<dbReference type="GO" id="GO:0046872">
    <property type="term" value="F:metal ion binding"/>
    <property type="evidence" value="ECO:0007669"/>
    <property type="project" value="UniProtKB-KW"/>
</dbReference>
<dbReference type="PROSITE" id="PS50095">
    <property type="entry name" value="PLAT"/>
    <property type="match status" value="1"/>
</dbReference>
<comment type="caution">
    <text evidence="5">Lacks conserved residue(s) required for the propagation of feature annotation.</text>
</comment>
<feature type="domain" description="PLAT" evidence="6">
    <location>
        <begin position="30"/>
        <end position="148"/>
    </location>
</feature>
<dbReference type="SUPFAM" id="SSF48484">
    <property type="entry name" value="Lipoxigenase"/>
    <property type="match status" value="1"/>
</dbReference>
<dbReference type="PROSITE" id="PS51393">
    <property type="entry name" value="LIPOXYGENASE_3"/>
    <property type="match status" value="1"/>
</dbReference>
<dbReference type="Pfam" id="PF00305">
    <property type="entry name" value="Lipoxygenase"/>
    <property type="match status" value="1"/>
</dbReference>
<dbReference type="Gene3D" id="1.20.245.10">
    <property type="entry name" value="Lipoxygenase-1, Domain 5"/>
    <property type="match status" value="1"/>
</dbReference>
<dbReference type="Gene3D" id="2.40.180.10">
    <property type="entry name" value="Catalase core domain"/>
    <property type="match status" value="1"/>
</dbReference>
<dbReference type="Proteomes" id="UP000827092">
    <property type="component" value="Unassembled WGS sequence"/>
</dbReference>
<dbReference type="PRINTS" id="PR00087">
    <property type="entry name" value="LIPOXYGENASE"/>
</dbReference>
<dbReference type="SUPFAM" id="SSF49723">
    <property type="entry name" value="Lipase/lipooxygenase domain (PLAT/LH2 domain)"/>
    <property type="match status" value="1"/>
</dbReference>
<dbReference type="SMART" id="SM00308">
    <property type="entry name" value="LH2"/>
    <property type="match status" value="1"/>
</dbReference>
<accession>A0AAV6VN19</accession>
<dbReference type="InterPro" id="IPR001024">
    <property type="entry name" value="PLAT/LH2_dom"/>
</dbReference>
<dbReference type="PANTHER" id="PTHR11771">
    <property type="entry name" value="LIPOXYGENASE"/>
    <property type="match status" value="1"/>
</dbReference>
<keyword evidence="2" id="KW-0223">Dioxygenase</keyword>
<dbReference type="InterPro" id="IPR013819">
    <property type="entry name" value="LipOase_C"/>
</dbReference>
<dbReference type="InterPro" id="IPR036226">
    <property type="entry name" value="LipOase_C_sf"/>
</dbReference>
<dbReference type="InterPro" id="IPR000907">
    <property type="entry name" value="LipOase"/>
</dbReference>
<evidence type="ECO:0000256" key="3">
    <source>
        <dbReference type="ARBA" id="ARBA00023002"/>
    </source>
</evidence>
<evidence type="ECO:0000259" key="7">
    <source>
        <dbReference type="PROSITE" id="PS51393"/>
    </source>
</evidence>
<name>A0AAV6VN19_9ARAC</name>
<keyword evidence="9" id="KW-1185">Reference proteome</keyword>
<keyword evidence="4" id="KW-0443">Lipid metabolism</keyword>
<organism evidence="8 9">
    <name type="scientific">Oedothorax gibbosus</name>
    <dbReference type="NCBI Taxonomy" id="931172"/>
    <lineage>
        <taxon>Eukaryota</taxon>
        <taxon>Metazoa</taxon>
        <taxon>Ecdysozoa</taxon>
        <taxon>Arthropoda</taxon>
        <taxon>Chelicerata</taxon>
        <taxon>Arachnida</taxon>
        <taxon>Araneae</taxon>
        <taxon>Araneomorphae</taxon>
        <taxon>Entelegynae</taxon>
        <taxon>Araneoidea</taxon>
        <taxon>Linyphiidae</taxon>
        <taxon>Erigoninae</taxon>
        <taxon>Oedothorax</taxon>
    </lineage>
</organism>
<gene>
    <name evidence="8" type="ORF">JTE90_007292</name>
</gene>
<evidence type="ECO:0000313" key="9">
    <source>
        <dbReference type="Proteomes" id="UP000827092"/>
    </source>
</evidence>
<dbReference type="GO" id="GO:0016702">
    <property type="term" value="F:oxidoreductase activity, acting on single donors with incorporation of molecular oxygen, incorporation of two atoms of oxygen"/>
    <property type="evidence" value="ECO:0007669"/>
    <property type="project" value="InterPro"/>
</dbReference>
<protein>
    <recommendedName>
        <fullName evidence="10">Allene oxide synthase-lipoxygenase protein</fullName>
    </recommendedName>
</protein>
<dbReference type="InterPro" id="IPR036392">
    <property type="entry name" value="PLAT/LH2_dom_sf"/>
</dbReference>
<feature type="domain" description="Lipoxygenase" evidence="7">
    <location>
        <begin position="132"/>
        <end position="688"/>
    </location>
</feature>
<evidence type="ECO:0000313" key="8">
    <source>
        <dbReference type="EMBL" id="KAG8197556.1"/>
    </source>
</evidence>
<dbReference type="InterPro" id="IPR020834">
    <property type="entry name" value="LipOase_CS"/>
</dbReference>
<dbReference type="Gene3D" id="3.10.450.60">
    <property type="match status" value="1"/>
</dbReference>
<comment type="caution">
    <text evidence="8">The sequence shown here is derived from an EMBL/GenBank/DDBJ whole genome shotgun (WGS) entry which is preliminary data.</text>
</comment>
<dbReference type="EMBL" id="JAFNEN010000054">
    <property type="protein sequence ID" value="KAG8197556.1"/>
    <property type="molecule type" value="Genomic_DNA"/>
</dbReference>
<dbReference type="CDD" id="cd00113">
    <property type="entry name" value="PLAT"/>
    <property type="match status" value="1"/>
</dbReference>
<keyword evidence="1" id="KW-0479">Metal-binding</keyword>
<sequence>MFKTFVQSILGRVLSHFRHDETDNSAINSRELMIHVTTGDKKRAGTDANVWLILYDETDQSTECVKLNRTLKNDNERGETCSFVVSSGHGFGHPIKIEFWRDSFGLGPNWFLEQIVVEDKDFGSKHIFPVHRWIQADKHYVIHEYDCCLPQEDDHQEQRRQELKEYKRMYQYTQNIEDGPIQIKQLPEDEQFSKEYKWDIVKCKGRFLLDTKVIKWTTDKWESICDLKNVYKRSLGEPNCLEYWNEDRWFGLQRVQGVNPVLIKLCERIPENFGVTSEMVEPFLDNMSLKNALEENKIFIVDLAILEGISCKEGTRLCAPLALFFLNKNKELMPIAIQLFQEKGPQNPVFLPSDSPTTWLTAKMYYNNSDASYHQACTHLGFTHLLMEGVVICTHRNLSNSHPLFKLLAPHFLFLLAINTRGLDKLISPGGWVDKTTTIGRKGMFEIIKKGMDKWHMNVQGIVPNEIKSRKVGSDVLPHYPYRDDAIVIYTTLRKYVSKVVHRFYDTDEKVINDYELQQWRAELVKDRKLGGCGLLGVPGSKNNRFTNTEEVVDCLSAIISTCSLGHAAANFQQYDDYAFPPNYPAILYGEPPKDKLPLPENDILSRQPNKKTTLDIMVITKLLSTRSTNSLGDFECQFMFHPACVQALQEFREELSQISRQIKLRNRTQAFPYDWLDPEYIPNAISI</sequence>
<keyword evidence="3" id="KW-0560">Oxidoreductase</keyword>
<evidence type="ECO:0008006" key="10">
    <source>
        <dbReference type="Google" id="ProtNLM"/>
    </source>
</evidence>
<proteinExistence type="predicted"/>
<evidence type="ECO:0000256" key="4">
    <source>
        <dbReference type="ARBA" id="ARBA00023098"/>
    </source>
</evidence>
<dbReference type="Pfam" id="PF01477">
    <property type="entry name" value="PLAT"/>
    <property type="match status" value="1"/>
</dbReference>
<evidence type="ECO:0000256" key="5">
    <source>
        <dbReference type="PROSITE-ProRule" id="PRU00152"/>
    </source>
</evidence>
<evidence type="ECO:0000256" key="1">
    <source>
        <dbReference type="ARBA" id="ARBA00022723"/>
    </source>
</evidence>
<dbReference type="PROSITE" id="PS00081">
    <property type="entry name" value="LIPOXYGENASE_2"/>
    <property type="match status" value="1"/>
</dbReference>
<dbReference type="AlphaFoldDB" id="A0AAV6VN19"/>
<evidence type="ECO:0000256" key="2">
    <source>
        <dbReference type="ARBA" id="ARBA00022964"/>
    </source>
</evidence>